<dbReference type="RefSeq" id="WP_098193390.1">
    <property type="nucleotide sequence ID" value="NZ_CP023777.1"/>
</dbReference>
<dbReference type="PROSITE" id="PS51257">
    <property type="entry name" value="PROKAR_LIPOPROTEIN"/>
    <property type="match status" value="1"/>
</dbReference>
<name>A0A291QST3_9BACT</name>
<evidence type="ECO:0000313" key="3">
    <source>
        <dbReference type="Proteomes" id="UP000220133"/>
    </source>
</evidence>
<keyword evidence="1" id="KW-0732">Signal</keyword>
<dbReference type="AlphaFoldDB" id="A0A291QST3"/>
<feature type="signal peptide" evidence="1">
    <location>
        <begin position="1"/>
        <end position="22"/>
    </location>
</feature>
<dbReference type="Proteomes" id="UP000220133">
    <property type="component" value="Chromosome"/>
</dbReference>
<reference evidence="2 3" key="1">
    <citation type="submission" date="2017-10" db="EMBL/GenBank/DDBJ databases">
        <title>Paenichitinophaga pekingensis gen. nov., sp. nov., isolated from activated sludge.</title>
        <authorList>
            <person name="Jin D."/>
            <person name="Kong X."/>
            <person name="Deng Y."/>
            <person name="Bai Z."/>
        </authorList>
    </citation>
    <scope>NUCLEOTIDE SEQUENCE [LARGE SCALE GENOMIC DNA]</scope>
    <source>
        <strain evidence="2 3">13</strain>
    </source>
</reference>
<organism evidence="2 3">
    <name type="scientific">Chitinophaga caeni</name>
    <dbReference type="NCBI Taxonomy" id="2029983"/>
    <lineage>
        <taxon>Bacteria</taxon>
        <taxon>Pseudomonadati</taxon>
        <taxon>Bacteroidota</taxon>
        <taxon>Chitinophagia</taxon>
        <taxon>Chitinophagales</taxon>
        <taxon>Chitinophagaceae</taxon>
        <taxon>Chitinophaga</taxon>
    </lineage>
</organism>
<dbReference type="KEGG" id="cbae:COR50_07295"/>
<proteinExistence type="predicted"/>
<feature type="chain" id="PRO_5012787443" description="DUF4397 domain-containing protein" evidence="1">
    <location>
        <begin position="23"/>
        <end position="254"/>
    </location>
</feature>
<evidence type="ECO:0008006" key="4">
    <source>
        <dbReference type="Google" id="ProtNLM"/>
    </source>
</evidence>
<protein>
    <recommendedName>
        <fullName evidence="4">DUF4397 domain-containing protein</fullName>
    </recommendedName>
</protein>
<gene>
    <name evidence="2" type="ORF">COR50_07295</name>
</gene>
<dbReference type="EMBL" id="CP023777">
    <property type="protein sequence ID" value="ATL47005.1"/>
    <property type="molecule type" value="Genomic_DNA"/>
</dbReference>
<evidence type="ECO:0000256" key="1">
    <source>
        <dbReference type="SAM" id="SignalP"/>
    </source>
</evidence>
<sequence>MKKIERWSLVCFSLLGFIALLSSCTKEPALEGAVSLTIVNASTSSFIVNFNEQDTIIYASGGAYQVVQKDNSLEYILKSDYQIVNAHEIISTDPLDTWNEEAMLKVNFSMPSGAIASLFVLGAATDPDTLFVRDMPLHFQIADSSMGIRFVNLSDAKTNISINLAGQANGSEVGSLAFKGITAFNAYPADASVQQYVFEFRDASSGDLLTTATINAPGSTGATNSWRYRNFTLVFKGAPGSATTPPTAFIVKNY</sequence>
<keyword evidence="3" id="KW-1185">Reference proteome</keyword>
<accession>A0A291QST3</accession>
<dbReference type="OrthoDB" id="751045at2"/>
<evidence type="ECO:0000313" key="2">
    <source>
        <dbReference type="EMBL" id="ATL47005.1"/>
    </source>
</evidence>